<keyword evidence="2" id="KW-0812">Transmembrane</keyword>
<dbReference type="Pfam" id="PF00028">
    <property type="entry name" value="Cadherin"/>
    <property type="match status" value="2"/>
</dbReference>
<dbReference type="CDD" id="cd11304">
    <property type="entry name" value="Cadherin_repeat"/>
    <property type="match status" value="3"/>
</dbReference>
<proteinExistence type="predicted"/>
<dbReference type="FunFam" id="2.60.40.60:FF:000020">
    <property type="entry name" value="Dachsous cadherin-related 1b"/>
    <property type="match status" value="1"/>
</dbReference>
<comment type="subcellular location">
    <subcellularLocation>
        <location evidence="1">Membrane</location>
        <topology evidence="1">Single-pass membrane protein</topology>
    </subcellularLocation>
</comment>
<dbReference type="InParanoid" id="A0A1S3I3V9"/>
<dbReference type="GeneID" id="106160081"/>
<evidence type="ECO:0000313" key="10">
    <source>
        <dbReference type="Proteomes" id="UP000085678"/>
    </source>
</evidence>
<feature type="domain" description="Cadherin" evidence="9">
    <location>
        <begin position="257"/>
        <end position="365"/>
    </location>
</feature>
<dbReference type="KEGG" id="lak:106160081"/>
<evidence type="ECO:0000256" key="5">
    <source>
        <dbReference type="ARBA" id="ARBA00022837"/>
    </source>
</evidence>
<dbReference type="GO" id="GO:0016477">
    <property type="term" value="P:cell migration"/>
    <property type="evidence" value="ECO:0007669"/>
    <property type="project" value="TreeGrafter"/>
</dbReference>
<evidence type="ECO:0000256" key="4">
    <source>
        <dbReference type="ARBA" id="ARBA00022737"/>
    </source>
</evidence>
<dbReference type="GO" id="GO:0008013">
    <property type="term" value="F:beta-catenin binding"/>
    <property type="evidence" value="ECO:0007669"/>
    <property type="project" value="TreeGrafter"/>
</dbReference>
<keyword evidence="5 8" id="KW-0106">Calcium</keyword>
<accession>A0A1S3I3V9</accession>
<sequence>MVEVQDYNAEKPADQRANTTVFLIIQQTQGGNPTFDAPWSEVNPKLYFSLSESSTGVGAEVTTLGATDPSDGSRITNFEKVPSSDPLDYFVVDRTSGRVTLKKNLDYDAMVRKEVNVLVRAIGKNITQFSTAELILRVTDANDNNPVFLERGYSFSISENPNSVFIGRVQASDKDDGDFGRVFYSISGQGADNFYINPQTGEIRLADGATLDRETTQEYTLIVSAADNANGSSTSRNDEVSLKIKVIDYNDHAPEFERSVYQFFKYDNLEAQRSIGVVSAKDNDEGNNGQIIYTINSGNENGMFQLDPQTGLLTSGTPLTGRARDQPYTLQVKAEDRGSPIPLSNYATIQVTIRPSLAADSKPRFEVPERDGVQFNITEVRRRDRVQYS</sequence>
<keyword evidence="7" id="KW-0472">Membrane</keyword>
<dbReference type="GO" id="GO:0016342">
    <property type="term" value="C:catenin complex"/>
    <property type="evidence" value="ECO:0007669"/>
    <property type="project" value="TreeGrafter"/>
</dbReference>
<evidence type="ECO:0000256" key="8">
    <source>
        <dbReference type="PROSITE-ProRule" id="PRU00043"/>
    </source>
</evidence>
<evidence type="ECO:0000256" key="6">
    <source>
        <dbReference type="ARBA" id="ARBA00022989"/>
    </source>
</evidence>
<dbReference type="Gene3D" id="2.60.40.60">
    <property type="entry name" value="Cadherins"/>
    <property type="match status" value="3"/>
</dbReference>
<dbReference type="GO" id="GO:0045296">
    <property type="term" value="F:cadherin binding"/>
    <property type="evidence" value="ECO:0007669"/>
    <property type="project" value="TreeGrafter"/>
</dbReference>
<evidence type="ECO:0000256" key="1">
    <source>
        <dbReference type="ARBA" id="ARBA00004167"/>
    </source>
</evidence>
<dbReference type="PROSITE" id="PS00232">
    <property type="entry name" value="CADHERIN_1"/>
    <property type="match status" value="2"/>
</dbReference>
<evidence type="ECO:0000256" key="7">
    <source>
        <dbReference type="ARBA" id="ARBA00023136"/>
    </source>
</evidence>
<dbReference type="STRING" id="7574.A0A1S3I3V9"/>
<dbReference type="InterPro" id="IPR015919">
    <property type="entry name" value="Cadherin-like_sf"/>
</dbReference>
<keyword evidence="10" id="KW-1185">Reference proteome</keyword>
<dbReference type="InterPro" id="IPR002126">
    <property type="entry name" value="Cadherin-like_dom"/>
</dbReference>
<evidence type="ECO:0000256" key="2">
    <source>
        <dbReference type="ARBA" id="ARBA00022692"/>
    </source>
</evidence>
<evidence type="ECO:0000313" key="11">
    <source>
        <dbReference type="RefSeq" id="XP_013392044.1"/>
    </source>
</evidence>
<dbReference type="AlphaFoldDB" id="A0A1S3I3V9"/>
<evidence type="ECO:0000259" key="9">
    <source>
        <dbReference type="PROSITE" id="PS50268"/>
    </source>
</evidence>
<dbReference type="SUPFAM" id="SSF49313">
    <property type="entry name" value="Cadherin-like"/>
    <property type="match status" value="3"/>
</dbReference>
<dbReference type="GO" id="GO:0005509">
    <property type="term" value="F:calcium ion binding"/>
    <property type="evidence" value="ECO:0007669"/>
    <property type="project" value="UniProtKB-UniRule"/>
</dbReference>
<protein>
    <submittedName>
        <fullName evidence="11">Cadherin-87A-like</fullName>
    </submittedName>
</protein>
<feature type="domain" description="Cadherin" evidence="9">
    <location>
        <begin position="149"/>
        <end position="256"/>
    </location>
</feature>
<dbReference type="PANTHER" id="PTHR24027">
    <property type="entry name" value="CADHERIN-23"/>
    <property type="match status" value="1"/>
</dbReference>
<feature type="domain" description="Cadherin" evidence="9">
    <location>
        <begin position="43"/>
        <end position="148"/>
    </location>
</feature>
<evidence type="ECO:0000256" key="3">
    <source>
        <dbReference type="ARBA" id="ARBA00022729"/>
    </source>
</evidence>
<name>A0A1S3I3V9_LINAN</name>
<dbReference type="PROSITE" id="PS50268">
    <property type="entry name" value="CADHERIN_2"/>
    <property type="match status" value="3"/>
</dbReference>
<keyword evidence="6" id="KW-1133">Transmembrane helix</keyword>
<dbReference type="OrthoDB" id="6252479at2759"/>
<gene>
    <name evidence="11" type="primary">LOC106160081</name>
</gene>
<reference evidence="11" key="1">
    <citation type="submission" date="2025-08" db="UniProtKB">
        <authorList>
            <consortium name="RefSeq"/>
        </authorList>
    </citation>
    <scope>IDENTIFICATION</scope>
    <source>
        <tissue evidence="11">Gonads</tissue>
    </source>
</reference>
<dbReference type="PRINTS" id="PR00205">
    <property type="entry name" value="CADHERIN"/>
</dbReference>
<dbReference type="InterPro" id="IPR020894">
    <property type="entry name" value="Cadherin_CS"/>
</dbReference>
<dbReference type="GO" id="GO:0007156">
    <property type="term" value="P:homophilic cell adhesion via plasma membrane adhesion molecules"/>
    <property type="evidence" value="ECO:0007669"/>
    <property type="project" value="InterPro"/>
</dbReference>
<dbReference type="PANTHER" id="PTHR24027:SF442">
    <property type="entry name" value="PROTOCADHERIN-15 ISOFORM X1"/>
    <property type="match status" value="1"/>
</dbReference>
<dbReference type="Proteomes" id="UP000085678">
    <property type="component" value="Unplaced"/>
</dbReference>
<keyword evidence="3" id="KW-0732">Signal</keyword>
<dbReference type="SMART" id="SM00112">
    <property type="entry name" value="CA"/>
    <property type="match status" value="3"/>
</dbReference>
<dbReference type="RefSeq" id="XP_013392044.1">
    <property type="nucleotide sequence ID" value="XM_013536590.2"/>
</dbReference>
<dbReference type="InterPro" id="IPR039808">
    <property type="entry name" value="Cadherin"/>
</dbReference>
<dbReference type="FunFam" id="2.60.40.60:FF:000033">
    <property type="entry name" value="FAT atypical cadherin 1"/>
    <property type="match status" value="1"/>
</dbReference>
<organism evidence="10 11">
    <name type="scientific">Lingula anatina</name>
    <name type="common">Brachiopod</name>
    <name type="synonym">Lingula unguis</name>
    <dbReference type="NCBI Taxonomy" id="7574"/>
    <lineage>
        <taxon>Eukaryota</taxon>
        <taxon>Metazoa</taxon>
        <taxon>Spiralia</taxon>
        <taxon>Lophotrochozoa</taxon>
        <taxon>Brachiopoda</taxon>
        <taxon>Linguliformea</taxon>
        <taxon>Lingulata</taxon>
        <taxon>Lingulida</taxon>
        <taxon>Linguloidea</taxon>
        <taxon>Lingulidae</taxon>
        <taxon>Lingula</taxon>
    </lineage>
</organism>
<keyword evidence="4" id="KW-0677">Repeat</keyword>